<dbReference type="Gramene" id="OMERI04G00580.1">
    <property type="protein sequence ID" value="OMERI04G00580.1"/>
    <property type="gene ID" value="OMERI04G00580"/>
</dbReference>
<dbReference type="Gramene" id="OMERI10G13800.1">
    <property type="protein sequence ID" value="OMERI10G13800.1"/>
    <property type="gene ID" value="OMERI10G13800"/>
</dbReference>
<dbReference type="Gene3D" id="3.40.50.300">
    <property type="entry name" value="P-loop containing nucleotide triphosphate hydrolases"/>
    <property type="match status" value="1"/>
</dbReference>
<dbReference type="InterPro" id="IPR056789">
    <property type="entry name" value="LRR_R13L1-DRL21"/>
</dbReference>
<feature type="domain" description="NB-ARC" evidence="3">
    <location>
        <begin position="191"/>
        <end position="362"/>
    </location>
</feature>
<dbReference type="Pfam" id="PF23559">
    <property type="entry name" value="WHD_DRP"/>
    <property type="match status" value="1"/>
</dbReference>
<keyword evidence="7" id="KW-1185">Reference proteome</keyword>
<dbReference type="Pfam" id="PF25019">
    <property type="entry name" value="LRR_R13L1-DRL21"/>
    <property type="match status" value="1"/>
</dbReference>
<dbReference type="SUPFAM" id="SSF52540">
    <property type="entry name" value="P-loop containing nucleoside triphosphate hydrolases"/>
    <property type="match status" value="1"/>
</dbReference>
<dbReference type="EnsemblPlants" id="OMERI10G13800.1">
    <property type="protein sequence ID" value="OMERI10G13800.1"/>
    <property type="gene ID" value="OMERI10G13800"/>
</dbReference>
<organism evidence="6">
    <name type="scientific">Oryza meridionalis</name>
    <dbReference type="NCBI Taxonomy" id="40149"/>
    <lineage>
        <taxon>Eukaryota</taxon>
        <taxon>Viridiplantae</taxon>
        <taxon>Streptophyta</taxon>
        <taxon>Embryophyta</taxon>
        <taxon>Tracheophyta</taxon>
        <taxon>Spermatophyta</taxon>
        <taxon>Magnoliopsida</taxon>
        <taxon>Liliopsida</taxon>
        <taxon>Poales</taxon>
        <taxon>Poaceae</taxon>
        <taxon>BOP clade</taxon>
        <taxon>Oryzoideae</taxon>
        <taxon>Oryzeae</taxon>
        <taxon>Oryzinae</taxon>
        <taxon>Oryza</taxon>
    </lineage>
</organism>
<dbReference type="InterPro" id="IPR036388">
    <property type="entry name" value="WH-like_DNA-bd_sf"/>
</dbReference>
<dbReference type="PANTHER" id="PTHR36766:SF60">
    <property type="entry name" value="NB-ARC DOMAIN-CONTAINING PROTEIN"/>
    <property type="match status" value="1"/>
</dbReference>
<dbReference type="Pfam" id="PF00931">
    <property type="entry name" value="NB-ARC"/>
    <property type="match status" value="1"/>
</dbReference>
<dbReference type="Pfam" id="PF13855">
    <property type="entry name" value="LRR_8"/>
    <property type="match status" value="1"/>
</dbReference>
<feature type="domain" description="R13L1/DRL21-like LRR repeat region" evidence="5">
    <location>
        <begin position="693"/>
        <end position="818"/>
    </location>
</feature>
<protein>
    <submittedName>
        <fullName evidence="6">Uncharacterized protein</fullName>
    </submittedName>
</protein>
<dbReference type="eggNOG" id="KOG4658">
    <property type="taxonomic scope" value="Eukaryota"/>
</dbReference>
<dbReference type="InterPro" id="IPR002182">
    <property type="entry name" value="NB-ARC"/>
</dbReference>
<keyword evidence="2" id="KW-0611">Plant defense</keyword>
<accession>A0A0E0DA25</accession>
<evidence type="ECO:0000259" key="4">
    <source>
        <dbReference type="Pfam" id="PF23559"/>
    </source>
</evidence>
<dbReference type="AlphaFoldDB" id="A0A0E0DA25"/>
<dbReference type="PANTHER" id="PTHR36766">
    <property type="entry name" value="PLANT BROAD-SPECTRUM MILDEW RESISTANCE PROTEIN RPW8"/>
    <property type="match status" value="1"/>
</dbReference>
<dbReference type="InterPro" id="IPR027417">
    <property type="entry name" value="P-loop_NTPase"/>
</dbReference>
<sequence length="1118" mass="124262">MAEEEVTLLLPVSPTYGGLVKRIELLDSGEKRRKSLVATAARDKVIMELQVMARSLVMLQKNLVQIEQTAAGTAELVSPMRKIRAAAYRLDDLLDEIEYYGLQARLAVDSEVRLPILGSFLLGAANQRRKSSRAKQKQLLSEFVAVVAESRDLVASLGKHDNKDKAPDSDSGIDSPDLITVPAHLERKDAQESIVRLLISSNHQLSVISVVRMCGVGKTTLAHLVYNDKRVEQHFDLRIWVSVPSSGINKTVIAREILQSAWTGYGDQMPQADFQMLQSDLSRLVASHRFLLVLDDLSDAHKIHPLHKDDWLDIFTPLQSAQAGSSVLLTTPVMGVAQLLSTSQPCILSPLGKEDWSPLLTECALSGKQINCSQDIQQAGRELSDKPNELPSAAKVRDGVLQATSSMHKWGSIVERYICGDATLRPFQLVYDRLPAHLKKCFAYCALFPKNWMIDRTKLIHLWIAEGFIGPQGGADKRVEDLGSQCFDNLVSLRFFQRHEQGSKTFYLLHRPFHDLAEAVSANYCFRVESGLTGKIPPTVCHLSVTTDSLLDLNTHCTLEKLRTLIILSSPPCSFPDGLLSKLMNLRVLDLSGSNITELPRSIGGLSHLRYLSLPRTLQRLPESLSRLLHLQTLWFADDCCLDKLPAGTTNLVKLRHLGIHTKYIAQLVGIRRLVNLQGSVELHVQKGGGRTLEELRNINSLHGELKIAGLDNVLTKEEACKAELSNKRFLKDVKLEWNSSSGVIARSTDAEVLESLKPHPNIRELRIKRYSGSTSPGWLQSPLLEKLQSLHLVNCRNMSILPPLGQLPSLEQLHMKELCSVNQIGHEFYKSDHVPFPSLKILELVDFPMLLKWSAQVKCDPFPCLKVLRIIDCPKLEEIPPVPSTATDVTIERIFSIKHLRFAPFSSSLTMLTLEGCTENVLSKRYFHPQHLESITVLKINGDKQLLATEGLGSLHSLQKLHICEADLTDHNFSLFLQALPSVSSLEIINLPNITTLPVHADLGFCSTLTELHILNCTLVSSLSSLTAFISLKCLVIERCPKITALSFPMNFGSLVSLKILSISYCPQLQSLPTGGLPSSLHALSLIGCHPNLVEQSRDKRDDFFSVLATVPKVLIY</sequence>
<dbReference type="GO" id="GO:0006952">
    <property type="term" value="P:defense response"/>
    <property type="evidence" value="ECO:0007669"/>
    <property type="project" value="UniProtKB-KW"/>
</dbReference>
<evidence type="ECO:0000313" key="7">
    <source>
        <dbReference type="Proteomes" id="UP000008021"/>
    </source>
</evidence>
<name>A0A0E0DA25_9ORYZ</name>
<reference evidence="6" key="2">
    <citation type="submission" date="2018-05" db="EMBL/GenBank/DDBJ databases">
        <title>OmerRS3 (Oryza meridionalis Reference Sequence Version 3).</title>
        <authorList>
            <person name="Zhang J."/>
            <person name="Kudrna D."/>
            <person name="Lee S."/>
            <person name="Talag J."/>
            <person name="Welchert J."/>
            <person name="Wing R.A."/>
        </authorList>
    </citation>
    <scope>NUCLEOTIDE SEQUENCE [LARGE SCALE GENOMIC DNA]</scope>
    <source>
        <strain evidence="6">OR44</strain>
    </source>
</reference>
<keyword evidence="1" id="KW-0433">Leucine-rich repeat</keyword>
<dbReference type="STRING" id="40149.A0A0E0DA25"/>
<evidence type="ECO:0000256" key="2">
    <source>
        <dbReference type="ARBA" id="ARBA00022821"/>
    </source>
</evidence>
<dbReference type="InterPro" id="IPR032675">
    <property type="entry name" value="LRR_dom_sf"/>
</dbReference>
<dbReference type="Gene3D" id="3.80.10.10">
    <property type="entry name" value="Ribonuclease Inhibitor"/>
    <property type="match status" value="3"/>
</dbReference>
<reference evidence="6" key="1">
    <citation type="submission" date="2015-04" db="UniProtKB">
        <authorList>
            <consortium name="EnsemblPlants"/>
        </authorList>
    </citation>
    <scope>IDENTIFICATION</scope>
</reference>
<dbReference type="HOGENOM" id="CLU_000837_8_8_1"/>
<evidence type="ECO:0000256" key="1">
    <source>
        <dbReference type="ARBA" id="ARBA00022614"/>
    </source>
</evidence>
<dbReference type="PRINTS" id="PR00364">
    <property type="entry name" value="DISEASERSIST"/>
</dbReference>
<dbReference type="Gene3D" id="1.10.10.10">
    <property type="entry name" value="Winged helix-like DNA-binding domain superfamily/Winged helix DNA-binding domain"/>
    <property type="match status" value="1"/>
</dbReference>
<proteinExistence type="predicted"/>
<evidence type="ECO:0000259" key="3">
    <source>
        <dbReference type="Pfam" id="PF00931"/>
    </source>
</evidence>
<dbReference type="SUPFAM" id="SSF52058">
    <property type="entry name" value="L domain-like"/>
    <property type="match status" value="2"/>
</dbReference>
<evidence type="ECO:0000313" key="6">
    <source>
        <dbReference type="EnsemblPlants" id="OMERI04G00580.1"/>
    </source>
</evidence>
<dbReference type="EnsemblPlants" id="OMERI04G00580.1">
    <property type="protein sequence ID" value="OMERI04G00580.1"/>
    <property type="gene ID" value="OMERI04G00580"/>
</dbReference>
<feature type="domain" description="Disease resistance protein winged helix" evidence="4">
    <location>
        <begin position="447"/>
        <end position="517"/>
    </location>
</feature>
<dbReference type="Proteomes" id="UP000008021">
    <property type="component" value="Chromosome 10"/>
</dbReference>
<dbReference type="InterPro" id="IPR001611">
    <property type="entry name" value="Leu-rich_rpt"/>
</dbReference>
<dbReference type="GO" id="GO:0043531">
    <property type="term" value="F:ADP binding"/>
    <property type="evidence" value="ECO:0007669"/>
    <property type="project" value="InterPro"/>
</dbReference>
<evidence type="ECO:0000259" key="5">
    <source>
        <dbReference type="Pfam" id="PF25019"/>
    </source>
</evidence>
<dbReference type="Proteomes" id="UP000008021">
    <property type="component" value="Chromosome 4"/>
</dbReference>
<dbReference type="InterPro" id="IPR058922">
    <property type="entry name" value="WHD_DRP"/>
</dbReference>